<dbReference type="Proteomes" id="UP000250140">
    <property type="component" value="Unassembled WGS sequence"/>
</dbReference>
<organism evidence="1 2">
    <name type="scientific">Glonium stellatum</name>
    <dbReference type="NCBI Taxonomy" id="574774"/>
    <lineage>
        <taxon>Eukaryota</taxon>
        <taxon>Fungi</taxon>
        <taxon>Dikarya</taxon>
        <taxon>Ascomycota</taxon>
        <taxon>Pezizomycotina</taxon>
        <taxon>Dothideomycetes</taxon>
        <taxon>Pleosporomycetidae</taxon>
        <taxon>Gloniales</taxon>
        <taxon>Gloniaceae</taxon>
        <taxon>Glonium</taxon>
    </lineage>
</organism>
<protein>
    <submittedName>
        <fullName evidence="1">Uncharacterized protein</fullName>
    </submittedName>
</protein>
<evidence type="ECO:0000313" key="2">
    <source>
        <dbReference type="Proteomes" id="UP000250140"/>
    </source>
</evidence>
<keyword evidence="2" id="KW-1185">Reference proteome</keyword>
<proteinExistence type="predicted"/>
<accession>A0A8E2FCN3</accession>
<dbReference type="EMBL" id="KV748560">
    <property type="protein sequence ID" value="OCL14556.1"/>
    <property type="molecule type" value="Genomic_DNA"/>
</dbReference>
<reference evidence="1 2" key="1">
    <citation type="journal article" date="2016" name="Nat. Commun.">
        <title>Ectomycorrhizal ecology is imprinted in the genome of the dominant symbiotic fungus Cenococcum geophilum.</title>
        <authorList>
            <consortium name="DOE Joint Genome Institute"/>
            <person name="Peter M."/>
            <person name="Kohler A."/>
            <person name="Ohm R.A."/>
            <person name="Kuo A."/>
            <person name="Krutzmann J."/>
            <person name="Morin E."/>
            <person name="Arend M."/>
            <person name="Barry K.W."/>
            <person name="Binder M."/>
            <person name="Choi C."/>
            <person name="Clum A."/>
            <person name="Copeland A."/>
            <person name="Grisel N."/>
            <person name="Haridas S."/>
            <person name="Kipfer T."/>
            <person name="LaButti K."/>
            <person name="Lindquist E."/>
            <person name="Lipzen A."/>
            <person name="Maire R."/>
            <person name="Meier B."/>
            <person name="Mihaltcheva S."/>
            <person name="Molinier V."/>
            <person name="Murat C."/>
            <person name="Poggeler S."/>
            <person name="Quandt C.A."/>
            <person name="Sperisen C."/>
            <person name="Tritt A."/>
            <person name="Tisserant E."/>
            <person name="Crous P.W."/>
            <person name="Henrissat B."/>
            <person name="Nehls U."/>
            <person name="Egli S."/>
            <person name="Spatafora J.W."/>
            <person name="Grigoriev I.V."/>
            <person name="Martin F.M."/>
        </authorList>
    </citation>
    <scope>NUCLEOTIDE SEQUENCE [LARGE SCALE GENOMIC DNA]</scope>
    <source>
        <strain evidence="1 2">CBS 207.34</strain>
    </source>
</reference>
<gene>
    <name evidence="1" type="ORF">AOQ84DRAFT_22927</name>
</gene>
<name>A0A8E2FCN3_9PEZI</name>
<sequence length="156" mass="17294">MTRPPASQLSASQLSAVSHFRLRACSPFTTPETSRRLCAEEPPISFTPPGNPIRCIQLRSRVAPNFSRECLVACLAANVNAKIFVDYSRYERLYSIILHAVGSLHKSYATSPHIYSSILLAIKSRTSLCGRRPKLKITRAFLHFQAGTCCVCTLPL</sequence>
<evidence type="ECO:0000313" key="1">
    <source>
        <dbReference type="EMBL" id="OCL14556.1"/>
    </source>
</evidence>
<dbReference type="AlphaFoldDB" id="A0A8E2FCN3"/>